<dbReference type="MGI" id="MGI:108012">
    <property type="gene designation" value="Sebox"/>
</dbReference>
<dbReference type="HOGENOM" id="CLU_3013575_0_0_1"/>
<dbReference type="Ensembl" id="ENSMUST00000125670.3">
    <property type="protein sequence ID" value="ENSMUSP00000129606.3"/>
    <property type="gene ID" value="ENSMUSG00000001103.8"/>
</dbReference>
<evidence type="ECO:0000313" key="2">
    <source>
        <dbReference type="MGI" id="MGI:108012"/>
    </source>
</evidence>
<dbReference type="ExpressionAtlas" id="E9Q4C2">
    <property type="expression patterns" value="baseline and differential"/>
</dbReference>
<dbReference type="AGR" id="MGI:108012"/>
<name>E9Q4C2_MOUSE</name>
<protein>
    <submittedName>
        <fullName evidence="1">SEBOX homeobox</fullName>
    </submittedName>
</protein>
<dbReference type="Antibodypedia" id="76862">
    <property type="antibodies" value="5 antibodies from 5 providers"/>
</dbReference>
<dbReference type="VEuPathDB" id="HostDB:ENSMUSG00000001103"/>
<evidence type="ECO:0000313" key="3">
    <source>
        <dbReference type="Proteomes" id="UP000000589"/>
    </source>
</evidence>
<sequence length="56" mass="5835">MASPVEASPGDLAVPVGWVPIGGRGPLSVSGSWWSWSGYLQLGPILTSAPVSTWLR</sequence>
<dbReference type="Proteomes" id="UP000000589">
    <property type="component" value="Chromosome 11"/>
</dbReference>
<organism evidence="1 3">
    <name type="scientific">Mus musculus</name>
    <name type="common">Mouse</name>
    <dbReference type="NCBI Taxonomy" id="10090"/>
    <lineage>
        <taxon>Eukaryota</taxon>
        <taxon>Metazoa</taxon>
        <taxon>Chordata</taxon>
        <taxon>Craniata</taxon>
        <taxon>Vertebrata</taxon>
        <taxon>Euteleostomi</taxon>
        <taxon>Mammalia</taxon>
        <taxon>Eutheria</taxon>
        <taxon>Euarchontoglires</taxon>
        <taxon>Glires</taxon>
        <taxon>Rodentia</taxon>
        <taxon>Myomorpha</taxon>
        <taxon>Muroidea</taxon>
        <taxon>Muridae</taxon>
        <taxon>Murinae</taxon>
        <taxon>Mus</taxon>
        <taxon>Mus</taxon>
    </lineage>
</organism>
<reference evidence="1" key="4">
    <citation type="submission" date="2025-09" db="UniProtKB">
        <authorList>
            <consortium name="Ensembl"/>
        </authorList>
    </citation>
    <scope>IDENTIFICATION</scope>
    <source>
        <strain evidence="1">C57BL/6J</strain>
    </source>
</reference>
<reference evidence="1 3" key="1">
    <citation type="journal article" date="2009" name="PLoS Biol.">
        <title>Lineage-specific biology revealed by a finished genome assembly of the mouse.</title>
        <authorList>
            <consortium name="Mouse Genome Sequencing Consortium"/>
            <person name="Church D.M."/>
            <person name="Goodstadt L."/>
            <person name="Hillier L.W."/>
            <person name="Zody M.C."/>
            <person name="Goldstein S."/>
            <person name="She X."/>
            <person name="Bult C.J."/>
            <person name="Agarwala R."/>
            <person name="Cherry J.L."/>
            <person name="DiCuccio M."/>
            <person name="Hlavina W."/>
            <person name="Kapustin Y."/>
            <person name="Meric P."/>
            <person name="Maglott D."/>
            <person name="Birtle Z."/>
            <person name="Marques A.C."/>
            <person name="Graves T."/>
            <person name="Zhou S."/>
            <person name="Teague B."/>
            <person name="Potamousis K."/>
            <person name="Churas C."/>
            <person name="Place M."/>
            <person name="Herschleb J."/>
            <person name="Runnheim R."/>
            <person name="Forrest D."/>
            <person name="Amos-Landgraf J."/>
            <person name="Schwartz D.C."/>
            <person name="Cheng Z."/>
            <person name="Lindblad-Toh K."/>
            <person name="Eichler E.E."/>
            <person name="Ponting C.P."/>
        </authorList>
    </citation>
    <scope>NUCLEOTIDE SEQUENCE [LARGE SCALE GENOMIC DNA]</scope>
    <source>
        <strain evidence="1 3">C57BL/6J</strain>
    </source>
</reference>
<reference evidence="1 3" key="2">
    <citation type="journal article" date="2011" name="PLoS Biol.">
        <title>Modernizing reference genome assemblies.</title>
        <authorList>
            <person name="Church D.M."/>
            <person name="Schneider V.A."/>
            <person name="Graves T."/>
            <person name="Auger K."/>
            <person name="Cunningham F."/>
            <person name="Bouk N."/>
            <person name="Chen H.C."/>
            <person name="Agarwala R."/>
            <person name="McLaren W.M."/>
            <person name="Ritchie G.R."/>
            <person name="Albracht D."/>
            <person name="Kremitzki M."/>
            <person name="Rock S."/>
            <person name="Kotkiewicz H."/>
            <person name="Kremitzki C."/>
            <person name="Wollam A."/>
            <person name="Trani L."/>
            <person name="Fulton L."/>
            <person name="Fulton R."/>
            <person name="Matthews L."/>
            <person name="Whitehead S."/>
            <person name="Chow W."/>
            <person name="Torrance J."/>
            <person name="Dunn M."/>
            <person name="Harden G."/>
            <person name="Threadgold G."/>
            <person name="Wood J."/>
            <person name="Collins J."/>
            <person name="Heath P."/>
            <person name="Griffiths G."/>
            <person name="Pelan S."/>
            <person name="Grafham D."/>
            <person name="Eichler E.E."/>
            <person name="Weinstock G."/>
            <person name="Mardis E.R."/>
            <person name="Wilson R.K."/>
            <person name="Howe K."/>
            <person name="Flicek P."/>
            <person name="Hubbard T."/>
        </authorList>
    </citation>
    <scope>NUCLEOTIDE SEQUENCE [LARGE SCALE GENOMIC DNA]</scope>
    <source>
        <strain evidence="1 3">C57BL/6J</strain>
    </source>
</reference>
<keyword evidence="3" id="KW-1185">Reference proteome</keyword>
<reference evidence="1" key="3">
    <citation type="submission" date="2025-08" db="UniProtKB">
        <authorList>
            <consortium name="Ensembl"/>
        </authorList>
    </citation>
    <scope>IDENTIFICATION</scope>
    <source>
        <strain evidence="1">C57BL/6J</strain>
    </source>
</reference>
<dbReference type="Bgee" id="ENSMUSG00000001103">
    <property type="expression patterns" value="Expressed in animal zygote and 67 other cell types or tissues"/>
</dbReference>
<gene>
    <name evidence="1 2" type="primary">Sebox</name>
</gene>
<accession>E9Q4C2</accession>
<proteinExistence type="predicted"/>
<evidence type="ECO:0000313" key="1">
    <source>
        <dbReference type="Ensembl" id="ENSMUSP00000129606.3"/>
    </source>
</evidence>
<dbReference type="AlphaFoldDB" id="E9Q4C2"/>
<dbReference type="GeneTree" id="ENSGT00920000149180"/>